<sequence>MAKVLTEAQVQHFKEKGWVKVEGAYPREEALKVQDFLWGELAKRGIHKEDKDSWTEPVVRLGNYVDPVMDGLNSERLTGAIEDLLGEGRWQEGKKMQGAMWGGYIINFGPEIPGGWHYDGSHFRHYLDSWEQGLLLVCLFSSVKKGGSGTLVAEGSHHIVSKVLAQHPEGMGLGEALRECAKHPWLAELIGKKQPASDDIYADTPEQDKREQDKLSKKEHLAKFMDNTYEDPEGYSLRVVETTGEPGDLVLCHPFLYHAPSTNELGIPRFMCNRVAPTHERMNFNRENPEDYSVVEQMIREALGLKDGERCEWARVEASKVE</sequence>
<protein>
    <recommendedName>
        <fullName evidence="4">Phytanoyl-CoA dioxygenase family protein</fullName>
    </recommendedName>
</protein>
<evidence type="ECO:0008006" key="4">
    <source>
        <dbReference type="Google" id="ProtNLM"/>
    </source>
</evidence>
<accession>A0A3S9A0H7</accession>
<dbReference type="SUPFAM" id="SSF51197">
    <property type="entry name" value="Clavaminate synthase-like"/>
    <property type="match status" value="1"/>
</dbReference>
<evidence type="ECO:0000256" key="1">
    <source>
        <dbReference type="SAM" id="MobiDB-lite"/>
    </source>
</evidence>
<dbReference type="AlphaFoldDB" id="A0A3S9A0H7"/>
<dbReference type="EMBL" id="CP034437">
    <property type="protein sequence ID" value="AZN39192.1"/>
    <property type="molecule type" value="Genomic_DNA"/>
</dbReference>
<dbReference type="KEGG" id="palb:EJC50_05570"/>
<feature type="compositionally biased region" description="Basic and acidic residues" evidence="1">
    <location>
        <begin position="206"/>
        <end position="217"/>
    </location>
</feature>
<organism evidence="2 3">
    <name type="scientific">Paenibacillus albus</name>
    <dbReference type="NCBI Taxonomy" id="2495582"/>
    <lineage>
        <taxon>Bacteria</taxon>
        <taxon>Bacillati</taxon>
        <taxon>Bacillota</taxon>
        <taxon>Bacilli</taxon>
        <taxon>Bacillales</taxon>
        <taxon>Paenibacillaceae</taxon>
        <taxon>Paenibacillus</taxon>
    </lineage>
</organism>
<dbReference type="Proteomes" id="UP000272528">
    <property type="component" value="Chromosome"/>
</dbReference>
<reference evidence="3" key="1">
    <citation type="submission" date="2018-12" db="EMBL/GenBank/DDBJ databases">
        <title>Genome sequence of Peanibacillus sp.</title>
        <authorList>
            <person name="Subramani G."/>
            <person name="Srinivasan S."/>
            <person name="Kim M.K."/>
        </authorList>
    </citation>
    <scope>NUCLEOTIDE SEQUENCE [LARGE SCALE GENOMIC DNA]</scope>
    <source>
        <strain evidence="3">18JY67-1</strain>
    </source>
</reference>
<evidence type="ECO:0000313" key="2">
    <source>
        <dbReference type="EMBL" id="AZN39192.1"/>
    </source>
</evidence>
<keyword evidence="3" id="KW-1185">Reference proteome</keyword>
<evidence type="ECO:0000313" key="3">
    <source>
        <dbReference type="Proteomes" id="UP000272528"/>
    </source>
</evidence>
<feature type="region of interest" description="Disordered" evidence="1">
    <location>
        <begin position="197"/>
        <end position="217"/>
    </location>
</feature>
<dbReference type="OrthoDB" id="9798771at2"/>
<gene>
    <name evidence="2" type="ORF">EJC50_05570</name>
</gene>
<name>A0A3S9A0H7_9BACL</name>
<dbReference type="RefSeq" id="WP_126013437.1">
    <property type="nucleotide sequence ID" value="NZ_CP034437.1"/>
</dbReference>
<dbReference type="Gene3D" id="2.60.120.620">
    <property type="entry name" value="q2cbj1_9rhob like domain"/>
    <property type="match status" value="1"/>
</dbReference>
<proteinExistence type="predicted"/>